<proteinExistence type="predicted"/>
<organism evidence="4 5">
    <name type="scientific">Spiroplasma alleghenense</name>
    <dbReference type="NCBI Taxonomy" id="216931"/>
    <lineage>
        <taxon>Bacteria</taxon>
        <taxon>Bacillati</taxon>
        <taxon>Mycoplasmatota</taxon>
        <taxon>Mollicutes</taxon>
        <taxon>Entomoplasmatales</taxon>
        <taxon>Spiroplasmataceae</taxon>
        <taxon>Spiroplasma</taxon>
    </lineage>
</organism>
<evidence type="ECO:0000313" key="4">
    <source>
        <dbReference type="EMBL" id="AXK50762.1"/>
    </source>
</evidence>
<dbReference type="PROSITE" id="PS50893">
    <property type="entry name" value="ABC_TRANSPORTER_2"/>
    <property type="match status" value="2"/>
</dbReference>
<dbReference type="Pfam" id="PF00005">
    <property type="entry name" value="ABC_tran"/>
    <property type="match status" value="2"/>
</dbReference>
<name>A0A345Z2D3_9MOLU</name>
<dbReference type="CDD" id="cd03216">
    <property type="entry name" value="ABC_Carb_Monos_I"/>
    <property type="match status" value="1"/>
</dbReference>
<dbReference type="CDD" id="cd03215">
    <property type="entry name" value="ABC_Carb_Monos_II"/>
    <property type="match status" value="1"/>
</dbReference>
<reference evidence="4 5" key="1">
    <citation type="submission" date="2018-07" db="EMBL/GenBank/DDBJ databases">
        <title>Complete genome sequence of Spiroplasma alleghenense PLHS-1 (ATCC 51752).</title>
        <authorList>
            <person name="Chou L."/>
            <person name="Lee T.-Y."/>
            <person name="Tsai Y.-M."/>
            <person name="Kuo C.-H."/>
        </authorList>
    </citation>
    <scope>NUCLEOTIDE SEQUENCE [LARGE SCALE GENOMIC DNA]</scope>
    <source>
        <strain evidence="4 5">PLHS-1</strain>
    </source>
</reference>
<dbReference type="PANTHER" id="PTHR43790:SF4">
    <property type="entry name" value="GUANOSINE IMPORT ATP-BINDING PROTEIN NUPO"/>
    <property type="match status" value="1"/>
</dbReference>
<dbReference type="InterPro" id="IPR003439">
    <property type="entry name" value="ABC_transporter-like_ATP-bd"/>
</dbReference>
<dbReference type="GO" id="GO:0005524">
    <property type="term" value="F:ATP binding"/>
    <property type="evidence" value="ECO:0007669"/>
    <property type="project" value="UniProtKB-KW"/>
</dbReference>
<dbReference type="AlphaFoldDB" id="A0A345Z2D3"/>
<dbReference type="RefSeq" id="WP_115557691.1">
    <property type="nucleotide sequence ID" value="NZ_CP031376.1"/>
</dbReference>
<dbReference type="PANTHER" id="PTHR43790">
    <property type="entry name" value="CARBOHYDRATE TRANSPORT ATP-BINDING PROTEIN MG119-RELATED"/>
    <property type="match status" value="1"/>
</dbReference>
<accession>A0A345Z2D3</accession>
<dbReference type="SUPFAM" id="SSF52540">
    <property type="entry name" value="P-loop containing nucleoside triphosphate hydrolases"/>
    <property type="match status" value="2"/>
</dbReference>
<evidence type="ECO:0000256" key="2">
    <source>
        <dbReference type="ARBA" id="ARBA00022840"/>
    </source>
</evidence>
<feature type="domain" description="ABC transporter" evidence="3">
    <location>
        <begin position="263"/>
        <end position="511"/>
    </location>
</feature>
<dbReference type="Gene3D" id="3.40.50.300">
    <property type="entry name" value="P-loop containing nucleotide triphosphate hydrolases"/>
    <property type="match status" value="2"/>
</dbReference>
<dbReference type="KEGG" id="salx:SALLE_v1c00860"/>
<evidence type="ECO:0000256" key="1">
    <source>
        <dbReference type="ARBA" id="ARBA00022741"/>
    </source>
</evidence>
<keyword evidence="1" id="KW-0547">Nucleotide-binding</keyword>
<gene>
    <name evidence="4" type="ORF">SALLE_v1c00860</name>
</gene>
<keyword evidence="2 4" id="KW-0067">ATP-binding</keyword>
<dbReference type="Proteomes" id="UP000254792">
    <property type="component" value="Chromosome"/>
</dbReference>
<dbReference type="SMART" id="SM00382">
    <property type="entry name" value="AAA"/>
    <property type="match status" value="2"/>
</dbReference>
<dbReference type="EMBL" id="CP031376">
    <property type="protein sequence ID" value="AXK50762.1"/>
    <property type="molecule type" value="Genomic_DNA"/>
</dbReference>
<protein>
    <submittedName>
        <fullName evidence="4">Ribose/galactose ABC transporter ATP-binding protein</fullName>
    </submittedName>
</protein>
<dbReference type="GO" id="GO:0016887">
    <property type="term" value="F:ATP hydrolysis activity"/>
    <property type="evidence" value="ECO:0007669"/>
    <property type="project" value="InterPro"/>
</dbReference>
<dbReference type="InterPro" id="IPR003593">
    <property type="entry name" value="AAA+_ATPase"/>
</dbReference>
<dbReference type="InterPro" id="IPR017871">
    <property type="entry name" value="ABC_transporter-like_CS"/>
</dbReference>
<dbReference type="OrthoDB" id="9771863at2"/>
<dbReference type="InterPro" id="IPR027417">
    <property type="entry name" value="P-loop_NTPase"/>
</dbReference>
<feature type="domain" description="ABC transporter" evidence="3">
    <location>
        <begin position="9"/>
        <end position="246"/>
    </location>
</feature>
<evidence type="ECO:0000313" key="5">
    <source>
        <dbReference type="Proteomes" id="UP000254792"/>
    </source>
</evidence>
<dbReference type="PROSITE" id="PS00211">
    <property type="entry name" value="ABC_TRANSPORTER_1"/>
    <property type="match status" value="1"/>
</dbReference>
<sequence>MKNDNQYAVEMDSITMIFNKTLIANDKIDFRVKTGEIHALVGENGAGKSTLMSILFGLYEPTQGEIKINGKIEAITNPVKANQLGIGMVHQHFKLVGIYPVWMNIAMGDEITKGKLFLDKNKIKEKIRDIMIKYNLEVDLDAKVENITVGMQQRTEILKILYRNADILVFDEPTAVLTPQEISGLLKVMQKLQKDGKTIIFITHKMAEIQAVANSATVIRRGKKIETFDMSKTTIEKLAEAMVGRKLAEIKNKYIPCQDKIVLDVQSLTMKKISNHKVIGLENFDLKINAGEIVAIAGVEGNGQQELVGAISGLEKVSFGKILVNGNDITKASIKKRYQKYKINHIPEDRHKHGLVLDNDIIQNMVLQNIDDPEFSKFGLIKRNSIQSYAQKIVSKFDVRGAQNGFAISRQLSGGNQQKAIVGRELTREHDLIIIFQPTRGLDVGSIEFIHNEILLEKEKGKAVLLVSYELGEVMALADRIVILNGGKKIGEIPGKGAKREEIGLMMTGKGAN</sequence>
<dbReference type="InterPro" id="IPR050107">
    <property type="entry name" value="ABC_carbohydrate_import_ATPase"/>
</dbReference>
<keyword evidence="5" id="KW-1185">Reference proteome</keyword>
<evidence type="ECO:0000259" key="3">
    <source>
        <dbReference type="PROSITE" id="PS50893"/>
    </source>
</evidence>